<feature type="compositionally biased region" description="Low complexity" evidence="1">
    <location>
        <begin position="112"/>
        <end position="128"/>
    </location>
</feature>
<evidence type="ECO:0000313" key="2">
    <source>
        <dbReference type="EMBL" id="CEL93610.1"/>
    </source>
</evidence>
<feature type="region of interest" description="Disordered" evidence="1">
    <location>
        <begin position="111"/>
        <end position="138"/>
    </location>
</feature>
<protein>
    <submittedName>
        <fullName evidence="2">Uncharacterized protein</fullName>
    </submittedName>
</protein>
<reference evidence="2 3" key="1">
    <citation type="submission" date="2014-11" db="EMBL/GenBank/DDBJ databases">
        <authorList>
            <person name="Zhu J."/>
            <person name="Qi W."/>
            <person name="Song R."/>
        </authorList>
    </citation>
    <scope>NUCLEOTIDE SEQUENCE [LARGE SCALE GENOMIC DNA]</scope>
</reference>
<sequence length="649" mass="68484">MPACEGSAPTVTESTTPSTPGTTPPLVCAVPQCTDKHDYKDGIDLSLGTAGKFVLIDFLLSAASTNDYLSTVDNLQQVLFRSSTAELLKIAHASGHWSVAVQVHHSQMANESANAPLTASPALSSADSRMTDDNTHDPSVVKCDAHGLDIDRRISNGSFGYDLDFDITEFESNSFIDAMATGNETFLTNRIKHTLPPAPPTTTTTLSALFPLAVPKKESNLSTTSEQRSWLDVLGSEEQAVNRKREREAIKTEKGTTTTTSGSSSELGGGPSAAKKRRVCEEECEILRGILEKVIDETGKAWGGVGVGAAPAQGLDSSGGRVKSESSDGGSDRGGSSSPSQPASQVQYTTPTWAAAPPLPHPIPHHFPYQPVAPYTPHTLPRTHNHTSTHNQSPFFLPPIAPASPSGSYSPSSNTPPFSPQAPSRAPFVMSHPPSSFSPIAAGRQVRPQSGVFGAPVLAASHATTTHAGDMHMSVGVGVGGVGMGMAPPVATPCVSDSTGTVTYQENMKLPLGEQGRAELKALISDKLRTCKNLKSSVGSIARLKCATIPQLLRMAVHCGLWNEAVAISERFLRQKQNKQQQLREMAEASKRKRRAGGGGGGSVGRPGLGGEDDFYGRCGGESCGCGYCQWQADCRVGQHQPPLMPNMA</sequence>
<feature type="compositionally biased region" description="Low complexity" evidence="1">
    <location>
        <begin position="255"/>
        <end position="266"/>
    </location>
</feature>
<feature type="region of interest" description="Disordered" evidence="1">
    <location>
        <begin position="1"/>
        <end position="24"/>
    </location>
</feature>
<dbReference type="OrthoDB" id="449373at2759"/>
<dbReference type="InParanoid" id="A0A0G4EDL5"/>
<proteinExistence type="predicted"/>
<feature type="compositionally biased region" description="Low complexity" evidence="1">
    <location>
        <begin position="403"/>
        <end position="416"/>
    </location>
</feature>
<feature type="compositionally biased region" description="Low complexity" evidence="1">
    <location>
        <begin position="7"/>
        <end position="24"/>
    </location>
</feature>
<evidence type="ECO:0000313" key="3">
    <source>
        <dbReference type="Proteomes" id="UP000041254"/>
    </source>
</evidence>
<name>A0A0G4EDL5_VITBC</name>
<dbReference type="EMBL" id="CDMY01000179">
    <property type="protein sequence ID" value="CEL93610.1"/>
    <property type="molecule type" value="Genomic_DNA"/>
</dbReference>
<evidence type="ECO:0000256" key="1">
    <source>
        <dbReference type="SAM" id="MobiDB-lite"/>
    </source>
</evidence>
<feature type="compositionally biased region" description="Basic and acidic residues" evidence="1">
    <location>
        <begin position="240"/>
        <end position="254"/>
    </location>
</feature>
<dbReference type="VEuPathDB" id="CryptoDB:Vbra_11318"/>
<feature type="region of interest" description="Disordered" evidence="1">
    <location>
        <begin position="579"/>
        <end position="607"/>
    </location>
</feature>
<gene>
    <name evidence="2" type="ORF">Vbra_11318</name>
</gene>
<dbReference type="AlphaFoldDB" id="A0A0G4EDL5"/>
<feature type="region of interest" description="Disordered" evidence="1">
    <location>
        <begin position="239"/>
        <end position="278"/>
    </location>
</feature>
<dbReference type="Proteomes" id="UP000041254">
    <property type="component" value="Unassembled WGS sequence"/>
</dbReference>
<feature type="compositionally biased region" description="Low complexity" evidence="1">
    <location>
        <begin position="334"/>
        <end position="356"/>
    </location>
</feature>
<accession>A0A0G4EDL5</accession>
<feature type="region of interest" description="Disordered" evidence="1">
    <location>
        <begin position="310"/>
        <end position="431"/>
    </location>
</feature>
<organism evidence="2 3">
    <name type="scientific">Vitrella brassicaformis (strain CCMP3155)</name>
    <dbReference type="NCBI Taxonomy" id="1169540"/>
    <lineage>
        <taxon>Eukaryota</taxon>
        <taxon>Sar</taxon>
        <taxon>Alveolata</taxon>
        <taxon>Colpodellida</taxon>
        <taxon>Vitrellaceae</taxon>
        <taxon>Vitrella</taxon>
    </lineage>
</organism>
<keyword evidence="3" id="KW-1185">Reference proteome</keyword>
<feature type="compositionally biased region" description="Gly residues" evidence="1">
    <location>
        <begin position="597"/>
        <end position="607"/>
    </location>
</feature>